<dbReference type="GO" id="GO:0019722">
    <property type="term" value="P:calcium-mediated signaling"/>
    <property type="evidence" value="ECO:0007669"/>
    <property type="project" value="TreeGrafter"/>
</dbReference>
<evidence type="ECO:0000256" key="7">
    <source>
        <dbReference type="SAM" id="SignalP"/>
    </source>
</evidence>
<evidence type="ECO:0000256" key="1">
    <source>
        <dbReference type="ARBA" id="ARBA00004613"/>
    </source>
</evidence>
<evidence type="ECO:0000256" key="5">
    <source>
        <dbReference type="ARBA" id="ARBA00022729"/>
    </source>
</evidence>
<sequence>MQSKVGAMLILLALAMAMVAECTKFNQGSWGTCHSGGNGSTSSCNDGHRELEDVSMESEMNVRELATKRKAISYEALKQNAVPCNQGGRSYYGCGGGGPINPYTRGCLIATGCRRSVG</sequence>
<dbReference type="Proteomes" id="UP000436088">
    <property type="component" value="Unassembled WGS sequence"/>
</dbReference>
<evidence type="ECO:0000256" key="3">
    <source>
        <dbReference type="ARBA" id="ARBA00022525"/>
    </source>
</evidence>
<evidence type="ECO:0000313" key="9">
    <source>
        <dbReference type="Proteomes" id="UP000436088"/>
    </source>
</evidence>
<dbReference type="PANTHER" id="PTHR33136">
    <property type="entry name" value="RAPID ALKALINIZATION FACTOR-LIKE"/>
    <property type="match status" value="1"/>
</dbReference>
<keyword evidence="9" id="KW-1185">Reference proteome</keyword>
<keyword evidence="5 7" id="KW-0732">Signal</keyword>
<evidence type="ECO:0000256" key="6">
    <source>
        <dbReference type="ARBA" id="ARBA00023157"/>
    </source>
</evidence>
<accession>A0A6A3BEC8</accession>
<keyword evidence="4" id="KW-0372">Hormone</keyword>
<dbReference type="GO" id="GO:0040008">
    <property type="term" value="P:regulation of growth"/>
    <property type="evidence" value="ECO:0007669"/>
    <property type="project" value="UniProtKB-ARBA"/>
</dbReference>
<evidence type="ECO:0000256" key="2">
    <source>
        <dbReference type="ARBA" id="ARBA00009178"/>
    </source>
</evidence>
<dbReference type="AlphaFoldDB" id="A0A6A3BEC8"/>
<dbReference type="GO" id="GO:0005179">
    <property type="term" value="F:hormone activity"/>
    <property type="evidence" value="ECO:0007669"/>
    <property type="project" value="UniProtKB-KW"/>
</dbReference>
<reference evidence="8" key="1">
    <citation type="submission" date="2019-09" db="EMBL/GenBank/DDBJ databases">
        <title>Draft genome information of white flower Hibiscus syriacus.</title>
        <authorList>
            <person name="Kim Y.-M."/>
        </authorList>
    </citation>
    <scope>NUCLEOTIDE SEQUENCE [LARGE SCALE GENOMIC DNA]</scope>
    <source>
        <strain evidence="8">YM2019G1</strain>
    </source>
</reference>
<keyword evidence="6" id="KW-1015">Disulfide bond</keyword>
<dbReference type="InterPro" id="IPR008801">
    <property type="entry name" value="RALF"/>
</dbReference>
<dbReference type="EMBL" id="VEPZ02000866">
    <property type="protein sequence ID" value="KAE8715164.1"/>
    <property type="molecule type" value="Genomic_DNA"/>
</dbReference>
<feature type="chain" id="PRO_5025416791" evidence="7">
    <location>
        <begin position="23"/>
        <end position="118"/>
    </location>
</feature>
<evidence type="ECO:0000256" key="4">
    <source>
        <dbReference type="ARBA" id="ARBA00022702"/>
    </source>
</evidence>
<comment type="caution">
    <text evidence="8">The sequence shown here is derived from an EMBL/GenBank/DDBJ whole genome shotgun (WGS) entry which is preliminary data.</text>
</comment>
<organism evidence="8 9">
    <name type="scientific">Hibiscus syriacus</name>
    <name type="common">Rose of Sharon</name>
    <dbReference type="NCBI Taxonomy" id="106335"/>
    <lineage>
        <taxon>Eukaryota</taxon>
        <taxon>Viridiplantae</taxon>
        <taxon>Streptophyta</taxon>
        <taxon>Embryophyta</taxon>
        <taxon>Tracheophyta</taxon>
        <taxon>Spermatophyta</taxon>
        <taxon>Magnoliopsida</taxon>
        <taxon>eudicotyledons</taxon>
        <taxon>Gunneridae</taxon>
        <taxon>Pentapetalae</taxon>
        <taxon>rosids</taxon>
        <taxon>malvids</taxon>
        <taxon>Malvales</taxon>
        <taxon>Malvaceae</taxon>
        <taxon>Malvoideae</taxon>
        <taxon>Hibiscus</taxon>
    </lineage>
</organism>
<dbReference type="PANTHER" id="PTHR33136:SF89">
    <property type="entry name" value="PROTEIN RALF-LIKE 19"/>
    <property type="match status" value="1"/>
</dbReference>
<dbReference type="Pfam" id="PF05498">
    <property type="entry name" value="RALF"/>
    <property type="match status" value="1"/>
</dbReference>
<dbReference type="GO" id="GO:0009506">
    <property type="term" value="C:plasmodesma"/>
    <property type="evidence" value="ECO:0007669"/>
    <property type="project" value="TreeGrafter"/>
</dbReference>
<keyword evidence="3" id="KW-0964">Secreted</keyword>
<proteinExistence type="inferred from homology"/>
<evidence type="ECO:0000313" key="8">
    <source>
        <dbReference type="EMBL" id="KAE8715164.1"/>
    </source>
</evidence>
<dbReference type="GO" id="GO:0005576">
    <property type="term" value="C:extracellular region"/>
    <property type="evidence" value="ECO:0007669"/>
    <property type="project" value="UniProtKB-SubCell"/>
</dbReference>
<dbReference type="OrthoDB" id="1613518at2759"/>
<protein>
    <submittedName>
        <fullName evidence="8">Rapid alkalinization factor 23</fullName>
    </submittedName>
</protein>
<comment type="similarity">
    <text evidence="2">Belongs to the plant rapid alkalinization factor (RALF) family.</text>
</comment>
<comment type="subcellular location">
    <subcellularLocation>
        <location evidence="1">Secreted</location>
    </subcellularLocation>
</comment>
<gene>
    <name evidence="8" type="ORF">F3Y22_tig00110186pilonHSYRG00080</name>
</gene>
<name>A0A6A3BEC8_HIBSY</name>
<feature type="signal peptide" evidence="7">
    <location>
        <begin position="1"/>
        <end position="22"/>
    </location>
</feature>